<reference evidence="3" key="1">
    <citation type="journal article" date="2019" name="Int. J. Syst. Evol. Microbiol.">
        <title>The Global Catalogue of Microorganisms (GCM) 10K type strain sequencing project: providing services to taxonomists for standard genome sequencing and annotation.</title>
        <authorList>
            <consortium name="The Broad Institute Genomics Platform"/>
            <consortium name="The Broad Institute Genome Sequencing Center for Infectious Disease"/>
            <person name="Wu L."/>
            <person name="Ma J."/>
        </authorList>
    </citation>
    <scope>NUCLEOTIDE SEQUENCE [LARGE SCALE GENOMIC DNA]</scope>
    <source>
        <strain evidence="3">CCM 7435</strain>
    </source>
</reference>
<dbReference type="Proteomes" id="UP001597299">
    <property type="component" value="Unassembled WGS sequence"/>
</dbReference>
<proteinExistence type="predicted"/>
<dbReference type="RefSeq" id="WP_378295803.1">
    <property type="nucleotide sequence ID" value="NZ_JBHUHD010000001.1"/>
</dbReference>
<gene>
    <name evidence="2" type="ORF">ACFSNC_05785</name>
</gene>
<accession>A0ABW4YU38</accession>
<evidence type="ECO:0000256" key="1">
    <source>
        <dbReference type="SAM" id="MobiDB-lite"/>
    </source>
</evidence>
<protein>
    <submittedName>
        <fullName evidence="2">Uncharacterized protein</fullName>
    </submittedName>
</protein>
<name>A0ABW4YU38_9HYPH</name>
<organism evidence="2 3">
    <name type="scientific">Ancylobacter oerskovii</name>
    <dbReference type="NCBI Taxonomy" id="459519"/>
    <lineage>
        <taxon>Bacteria</taxon>
        <taxon>Pseudomonadati</taxon>
        <taxon>Pseudomonadota</taxon>
        <taxon>Alphaproteobacteria</taxon>
        <taxon>Hyphomicrobiales</taxon>
        <taxon>Xanthobacteraceae</taxon>
        <taxon>Ancylobacter</taxon>
    </lineage>
</organism>
<keyword evidence="3" id="KW-1185">Reference proteome</keyword>
<evidence type="ECO:0000313" key="3">
    <source>
        <dbReference type="Proteomes" id="UP001597299"/>
    </source>
</evidence>
<feature type="region of interest" description="Disordered" evidence="1">
    <location>
        <begin position="631"/>
        <end position="668"/>
    </location>
</feature>
<comment type="caution">
    <text evidence="2">The sequence shown here is derived from an EMBL/GenBank/DDBJ whole genome shotgun (WGS) entry which is preliminary data.</text>
</comment>
<feature type="region of interest" description="Disordered" evidence="1">
    <location>
        <begin position="13"/>
        <end position="35"/>
    </location>
</feature>
<feature type="compositionally biased region" description="Basic and acidic residues" evidence="1">
    <location>
        <begin position="19"/>
        <end position="28"/>
    </location>
</feature>
<sequence>MASSLGNFSQTLASYGRKQQAEREEQERNSAQAKAQAFIAAHGRKELYDAVNAGTAPYANHPVYGAIYEKRIAEDTADEFRGELNRRIADGELDLASTDVERYLIEAGADYAKRLPSGSAVAMTAWGRGMESIRGSLLESQQKLRAQQTHEFRIEEAQRDLDKIITGNLSAGLDPETTAARLRDAYSFLGRGEKGALRLSNPEIDQLIMGRLKDQVRQYPEQVLGILHADRHDARTGASIGPLAKNPKFLSDAQLIEDTARRTLAAREKATVEQETARADFEALRTGDPSFWSISDKSYRNTFSGETATLSGESRRQAAVNEYFTYSDRVASEQRESPDATMERDYAVLVERLGLPHPRWKQTLEGAVQTIGNDVSLTDPAKARTLGAAARFWETLSNRNPAYADGLVDRDTADFFRVYQASRNSLGRTEDQALRDAAATRRPLNADEEASLQGQGQAIETAVSGTNGFSLWKPSTWLGSSVRNEGTMKRQIVETAKLYARIQGVSPKKAVELASRDVESRTVLINGQALFGDPHVTPSTKPLFEMALQDSYEQHRDSLRSLGYDGSGDLSIRPVGGSGGLYEVISAEDGAPVSVPVRGEDGRLGYRSLMIRARDLDAFREQQRGEVLGKVVRDWKPASQTPPGIGDRLRRPNPSNSPEMPERAPARR</sequence>
<dbReference type="EMBL" id="JBHUHD010000001">
    <property type="protein sequence ID" value="MFD2139899.1"/>
    <property type="molecule type" value="Genomic_DNA"/>
</dbReference>
<evidence type="ECO:0000313" key="2">
    <source>
        <dbReference type="EMBL" id="MFD2139899.1"/>
    </source>
</evidence>